<name>A0A0U4W4S9_9PSED</name>
<evidence type="ECO:0000313" key="2">
    <source>
        <dbReference type="Proteomes" id="UP000064137"/>
    </source>
</evidence>
<reference evidence="1 2" key="1">
    <citation type="submission" date="2016-01" db="EMBL/GenBank/DDBJ databases">
        <title>Annotation of Pseudomonas oryzihabitans USDA-ARS-USMARC-56511.</title>
        <authorList>
            <person name="Harhay G.P."/>
            <person name="Harhay D.M."/>
            <person name="Smith T.P.L."/>
            <person name="Bono J.L."/>
            <person name="Heaton M.P."/>
            <person name="Clawson M.L."/>
            <person name="Chitko-Mckown C.G."/>
            <person name="Capik S.F."/>
            <person name="DeDonder K.D."/>
            <person name="Apley M.D."/>
            <person name="Lubbers B.V."/>
            <person name="White B.J."/>
            <person name="Larson R.L."/>
        </authorList>
    </citation>
    <scope>NUCLEOTIDE SEQUENCE [LARGE SCALE GENOMIC DNA]</scope>
    <source>
        <strain evidence="1 2">USDA-ARS-USMARC-56511</strain>
    </source>
</reference>
<dbReference type="KEGG" id="por:APT59_01435"/>
<organism evidence="1 2">
    <name type="scientific">Pseudomonas oryzihabitans</name>
    <dbReference type="NCBI Taxonomy" id="47885"/>
    <lineage>
        <taxon>Bacteria</taxon>
        <taxon>Pseudomonadati</taxon>
        <taxon>Pseudomonadota</taxon>
        <taxon>Gammaproteobacteria</taxon>
        <taxon>Pseudomonadales</taxon>
        <taxon>Pseudomonadaceae</taxon>
        <taxon>Pseudomonas</taxon>
    </lineage>
</organism>
<sequence>MPERFYHRHAMATTYAAKIMADPLHPGLFLAAPRRTGKTTFMREDLAPALQLAGAEVIYVDLWSNRQIDPAELINQAVKVAIERNLGLIAKLTKQSGVVKLKVGGVEIDTSSIGKAKGVTLAAALAALSDSLGKPIALIIDEAQHAVTTAAGSNTLFALKAARDELNGSHHHGLRLICTGSSRDKLAMLRNSRDQAFFNAPLVNFPHLDKGYVDWFCAQSRLDFTLDPEVVWSKFVEAGYRPEALQAAREVLEYSMIDDAAVGNVAFAEAVDEHVREMSESALAVIRSLTPIQAAVLKVMAVQGKDYAPFELATLGKYAEMLQLAGMSEAQAQEAAYAQNVQQALAALQEKALIWKAERGVYAIEEQGLPDLMRSAGMLPDASSN</sequence>
<protein>
    <submittedName>
        <fullName evidence="1">ATPase</fullName>
    </submittedName>
</protein>
<dbReference type="Gene3D" id="3.40.50.300">
    <property type="entry name" value="P-loop containing nucleotide triphosphate hydrolases"/>
    <property type="match status" value="1"/>
</dbReference>
<gene>
    <name evidence="1" type="ORF">APT59_01435</name>
</gene>
<accession>A0A0U4W4S9</accession>
<dbReference type="RefSeq" id="WP_059313228.1">
    <property type="nucleotide sequence ID" value="NZ_CP013987.1"/>
</dbReference>
<dbReference type="Proteomes" id="UP000064137">
    <property type="component" value="Chromosome"/>
</dbReference>
<dbReference type="EMBL" id="CP013987">
    <property type="protein sequence ID" value="ALZ82933.1"/>
    <property type="molecule type" value="Genomic_DNA"/>
</dbReference>
<dbReference type="AlphaFoldDB" id="A0A0U4W4S9"/>
<evidence type="ECO:0000313" key="1">
    <source>
        <dbReference type="EMBL" id="ALZ82933.1"/>
    </source>
</evidence>
<dbReference type="InterPro" id="IPR027417">
    <property type="entry name" value="P-loop_NTPase"/>
</dbReference>
<dbReference type="OrthoDB" id="8576717at2"/>
<dbReference type="PANTHER" id="PTHR34301:SF8">
    <property type="entry name" value="ATPASE DOMAIN-CONTAINING PROTEIN"/>
    <property type="match status" value="1"/>
</dbReference>
<dbReference type="PANTHER" id="PTHR34301">
    <property type="entry name" value="DNA-BINDING PROTEIN-RELATED"/>
    <property type="match status" value="1"/>
</dbReference>
<proteinExistence type="predicted"/>
<dbReference type="SUPFAM" id="SSF52540">
    <property type="entry name" value="P-loop containing nucleoside triphosphate hydrolases"/>
    <property type="match status" value="1"/>
</dbReference>